<dbReference type="InterPro" id="IPR036249">
    <property type="entry name" value="Thioredoxin-like_sf"/>
</dbReference>
<dbReference type="GO" id="GO:0005737">
    <property type="term" value="C:cytoplasm"/>
    <property type="evidence" value="ECO:0007669"/>
    <property type="project" value="UniProtKB-SubCell"/>
</dbReference>
<dbReference type="NCBIfam" id="TIGR02189">
    <property type="entry name" value="GlrX-like_plant"/>
    <property type="match status" value="1"/>
</dbReference>
<dbReference type="PANTHER" id="PTHR10168">
    <property type="entry name" value="GLUTAREDOXIN"/>
    <property type="match status" value="1"/>
</dbReference>
<organism evidence="6 7">
    <name type="scientific">Citrus sinensis</name>
    <name type="common">Sweet orange</name>
    <name type="synonym">Citrus aurantium var. sinensis</name>
    <dbReference type="NCBI Taxonomy" id="2711"/>
    <lineage>
        <taxon>Eukaryota</taxon>
        <taxon>Viridiplantae</taxon>
        <taxon>Streptophyta</taxon>
        <taxon>Embryophyta</taxon>
        <taxon>Tracheophyta</taxon>
        <taxon>Spermatophyta</taxon>
        <taxon>Magnoliopsida</taxon>
        <taxon>eudicotyledons</taxon>
        <taxon>Gunneridae</taxon>
        <taxon>Pentapetalae</taxon>
        <taxon>rosids</taxon>
        <taxon>malvids</taxon>
        <taxon>Sapindales</taxon>
        <taxon>Rutaceae</taxon>
        <taxon>Aurantioideae</taxon>
        <taxon>Citrus</taxon>
    </lineage>
</organism>
<comment type="similarity">
    <text evidence="2">Belongs to the glutaredoxin family. CC-type subfamily.</text>
</comment>
<feature type="domain" description="Glutaredoxin" evidence="5">
    <location>
        <begin position="14"/>
        <end position="76"/>
    </location>
</feature>
<evidence type="ECO:0000259" key="5">
    <source>
        <dbReference type="Pfam" id="PF00462"/>
    </source>
</evidence>
<reference evidence="6 7" key="1">
    <citation type="submission" date="2014-04" db="EMBL/GenBank/DDBJ databases">
        <authorList>
            <consortium name="International Citrus Genome Consortium"/>
            <person name="Gmitter F."/>
            <person name="Chen C."/>
            <person name="Farmerie W."/>
            <person name="Harkins T."/>
            <person name="Desany B."/>
            <person name="Mohiuddin M."/>
            <person name="Kodira C."/>
            <person name="Borodovsky M."/>
            <person name="Lomsadze A."/>
            <person name="Burns P."/>
            <person name="Jenkins J."/>
            <person name="Prochnik S."/>
            <person name="Shu S."/>
            <person name="Chapman J."/>
            <person name="Pitluck S."/>
            <person name="Schmutz J."/>
            <person name="Rokhsar D."/>
        </authorList>
    </citation>
    <scope>NUCLEOTIDE SEQUENCE</scope>
</reference>
<dbReference type="OrthoDB" id="418495at2759"/>
<evidence type="ECO:0000313" key="6">
    <source>
        <dbReference type="EMBL" id="KDO87370.1"/>
    </source>
</evidence>
<dbReference type="KEGG" id="cit:102608431"/>
<evidence type="ECO:0000256" key="1">
    <source>
        <dbReference type="ARBA" id="ARBA00004496"/>
    </source>
</evidence>
<proteinExistence type="inferred from homology"/>
<protein>
    <recommendedName>
        <fullName evidence="5">Glutaredoxin domain-containing protein</fullName>
    </recommendedName>
</protein>
<dbReference type="Pfam" id="PF00462">
    <property type="entry name" value="Glutaredoxin"/>
    <property type="match status" value="1"/>
</dbReference>
<dbReference type="eggNOG" id="KOG1752">
    <property type="taxonomic scope" value="Eukaryota"/>
</dbReference>
<comment type="subcellular location">
    <subcellularLocation>
        <location evidence="1">Cytoplasm</location>
    </subcellularLocation>
</comment>
<name>A0A067H8Q0_CITSI</name>
<keyword evidence="3" id="KW-0963">Cytoplasm</keyword>
<dbReference type="CDD" id="cd03419">
    <property type="entry name" value="GRX_GRXh_1_2_like"/>
    <property type="match status" value="1"/>
</dbReference>
<keyword evidence="4" id="KW-0676">Redox-active center</keyword>
<gene>
    <name evidence="6" type="ORF">CISIN_1g039608mg</name>
</gene>
<dbReference type="Proteomes" id="UP000027120">
    <property type="component" value="Unassembled WGS sequence"/>
</dbReference>
<dbReference type="EMBL" id="KK784873">
    <property type="protein sequence ID" value="KDO87370.1"/>
    <property type="molecule type" value="Genomic_DNA"/>
</dbReference>
<dbReference type="PRINTS" id="PR00160">
    <property type="entry name" value="GLUTAREDOXIN"/>
</dbReference>
<dbReference type="PaxDb" id="2711-XP_006479886.1"/>
<evidence type="ECO:0000256" key="3">
    <source>
        <dbReference type="ARBA" id="ARBA00022490"/>
    </source>
</evidence>
<dbReference type="SMR" id="A0A067H8Q0"/>
<evidence type="ECO:0000256" key="4">
    <source>
        <dbReference type="ARBA" id="ARBA00023284"/>
    </source>
</evidence>
<sequence length="103" mass="11234">METAVTRMVAERPVVIFSRSSCSMSHAIKALICSFGANPTVYELDEIPNGRQIERELVQLGCQPIVPAVFIGQQLVGGAKQVMSLQVTNQLSHLLIRAGAIWI</sequence>
<dbReference type="InterPro" id="IPR002109">
    <property type="entry name" value="Glutaredoxin"/>
</dbReference>
<dbReference type="Gene3D" id="3.40.30.10">
    <property type="entry name" value="Glutaredoxin"/>
    <property type="match status" value="1"/>
</dbReference>
<dbReference type="InterPro" id="IPR014025">
    <property type="entry name" value="Glutaredoxin_subgr"/>
</dbReference>
<dbReference type="STRING" id="2711.A0A067H8Q0"/>
<dbReference type="SUPFAM" id="SSF52833">
    <property type="entry name" value="Thioredoxin-like"/>
    <property type="match status" value="1"/>
</dbReference>
<accession>A0A067H8Q0</accession>
<dbReference type="InterPro" id="IPR011905">
    <property type="entry name" value="GlrX-like_pln_2"/>
</dbReference>
<evidence type="ECO:0000256" key="2">
    <source>
        <dbReference type="ARBA" id="ARBA00007568"/>
    </source>
</evidence>
<dbReference type="PROSITE" id="PS51354">
    <property type="entry name" value="GLUTAREDOXIN_2"/>
    <property type="match status" value="1"/>
</dbReference>
<dbReference type="AlphaFoldDB" id="A0A067H8Q0"/>
<evidence type="ECO:0000313" key="7">
    <source>
        <dbReference type="Proteomes" id="UP000027120"/>
    </source>
</evidence>
<keyword evidence="7" id="KW-1185">Reference proteome</keyword>